<feature type="active site" evidence="5">
    <location>
        <position position="293"/>
    </location>
</feature>
<reference evidence="8 9" key="1">
    <citation type="submission" date="2018-06" db="EMBL/GenBank/DDBJ databases">
        <authorList>
            <consortium name="Pathogen Informatics"/>
            <person name="Doyle S."/>
        </authorList>
    </citation>
    <scope>NUCLEOTIDE SEQUENCE [LARGE SCALE GENOMIC DNA]</scope>
    <source>
        <strain evidence="8 9">NCTC12119</strain>
    </source>
</reference>
<dbReference type="PROSITE" id="PS01174">
    <property type="entry name" value="LIPASE_GDXG_SER"/>
    <property type="match status" value="1"/>
</dbReference>
<feature type="domain" description="Alpha/beta hydrolase fold-3" evidence="7">
    <location>
        <begin position="88"/>
        <end position="296"/>
    </location>
</feature>
<accession>A0A381C7I6</accession>
<dbReference type="Pfam" id="PF07859">
    <property type="entry name" value="Abhydrolase_3"/>
    <property type="match status" value="1"/>
</dbReference>
<evidence type="ECO:0000313" key="8">
    <source>
        <dbReference type="EMBL" id="SUW63816.1"/>
    </source>
</evidence>
<evidence type="ECO:0000256" key="6">
    <source>
        <dbReference type="PROSITE-ProRule" id="PRU10038"/>
    </source>
</evidence>
<evidence type="ECO:0000256" key="2">
    <source>
        <dbReference type="ARBA" id="ARBA00022487"/>
    </source>
</evidence>
<protein>
    <recommendedName>
        <fullName evidence="5">Acetyl esterase</fullName>
        <ecNumber evidence="5">3.1.1.-</ecNumber>
    </recommendedName>
</protein>
<dbReference type="Gene3D" id="3.40.50.1820">
    <property type="entry name" value="alpha/beta hydrolase"/>
    <property type="match status" value="1"/>
</dbReference>
<evidence type="ECO:0000256" key="5">
    <source>
        <dbReference type="HAMAP-Rule" id="MF_01958"/>
    </source>
</evidence>
<evidence type="ECO:0000259" key="7">
    <source>
        <dbReference type="Pfam" id="PF07859"/>
    </source>
</evidence>
<feature type="active site" evidence="5">
    <location>
        <position position="263"/>
    </location>
</feature>
<comment type="subunit">
    <text evidence="5">Homodimer. Interacts with MalT and MelA.</text>
</comment>
<dbReference type="EMBL" id="UIGI01000001">
    <property type="protein sequence ID" value="SUW63816.1"/>
    <property type="molecule type" value="Genomic_DNA"/>
</dbReference>
<keyword evidence="4 5" id="KW-0378">Hydrolase</keyword>
<gene>
    <name evidence="8" type="primary">aes_2</name>
    <name evidence="5" type="synonym">aes</name>
    <name evidence="8" type="ORF">NCTC12119_02313</name>
</gene>
<dbReference type="InterPro" id="IPR013094">
    <property type="entry name" value="AB_hydrolase_3"/>
</dbReference>
<dbReference type="InterPro" id="IPR002168">
    <property type="entry name" value="Lipase_GDXG_HIS_AS"/>
</dbReference>
<dbReference type="PANTHER" id="PTHR48081:SF8">
    <property type="entry name" value="ALPHA_BETA HYDROLASE FOLD-3 DOMAIN-CONTAINING PROTEIN-RELATED"/>
    <property type="match status" value="1"/>
</dbReference>
<sequence>MKPENKVRVLERISPKMSEILAFQQAHPQPAVASNDFPAQRQAYDEERRYWNEGGPQLISCQDITVPTPRGETHTRIYTAQQCSPATLFYLHGGGFILGNLDTHDRIMRLLSDYTGCNVIGIDYPLSPEAKFPQAIEDIVSVCQFYSHHAENFAVNMKQIGLAGDSAGAMLALASALWLRDKHIQCGQVKGLLLWYGLYGLQDSASRRLYGGSWDGLSQEDLAFYETAYLNDASERESPYYCLFNNNLSDAVPPCFIATAEFDPLIDDSVALYQTLQEHGQDCRYQMYPGTLHAFLHYSRMMDIADEALRDGARYFRQQLCGN</sequence>
<evidence type="ECO:0000256" key="3">
    <source>
        <dbReference type="ARBA" id="ARBA00022490"/>
    </source>
</evidence>
<dbReference type="NCBIfam" id="NF007547">
    <property type="entry name" value="PRK10162.1"/>
    <property type="match status" value="1"/>
</dbReference>
<dbReference type="ESTHER" id="9entr-a0a381c7i6">
    <property type="family name" value="Acetyl_esterase"/>
</dbReference>
<dbReference type="GO" id="GO:0052689">
    <property type="term" value="F:carboxylic ester hydrolase activity"/>
    <property type="evidence" value="ECO:0007669"/>
    <property type="project" value="UniProtKB-UniRule"/>
</dbReference>
<comment type="function">
    <text evidence="5">Displays esterase activity towards short chain fatty esters (acyl chain length of up to 8 carbons). Able to hydrolyze triacetylglycerol (triacetin) and tributyrylglycerol (tributyrin), but not trioleylglycerol (triolein) or cholesterol oleate. Negatively regulates MalT activity by antagonizing maltotriose binding. Inhibits MelA galactosidase activity.</text>
</comment>
<dbReference type="PANTHER" id="PTHR48081">
    <property type="entry name" value="AB HYDROLASE SUPERFAMILY PROTEIN C4A8.06C"/>
    <property type="match status" value="1"/>
</dbReference>
<dbReference type="SUPFAM" id="SSF53474">
    <property type="entry name" value="alpha/beta-Hydrolases"/>
    <property type="match status" value="1"/>
</dbReference>
<comment type="subcellular location">
    <subcellularLocation>
        <location evidence="5">Cytoplasm</location>
    </subcellularLocation>
</comment>
<dbReference type="InterPro" id="IPR023508">
    <property type="entry name" value="Acetyl_esterase"/>
</dbReference>
<dbReference type="EC" id="3.1.1.-" evidence="5"/>
<evidence type="ECO:0000256" key="4">
    <source>
        <dbReference type="ARBA" id="ARBA00022801"/>
    </source>
</evidence>
<dbReference type="Proteomes" id="UP000255528">
    <property type="component" value="Unassembled WGS sequence"/>
</dbReference>
<dbReference type="RefSeq" id="WP_115628491.1">
    <property type="nucleotide sequence ID" value="NZ_UIGI01000001.1"/>
</dbReference>
<feature type="active site" evidence="5 6">
    <location>
        <position position="166"/>
    </location>
</feature>
<dbReference type="GO" id="GO:0005737">
    <property type="term" value="C:cytoplasm"/>
    <property type="evidence" value="ECO:0007669"/>
    <property type="project" value="UniProtKB-SubCell"/>
</dbReference>
<dbReference type="HAMAP" id="MF_01958">
    <property type="entry name" value="Acetyl_esterase"/>
    <property type="match status" value="1"/>
</dbReference>
<dbReference type="AlphaFoldDB" id="A0A381C7I6"/>
<dbReference type="PROSITE" id="PS01173">
    <property type="entry name" value="LIPASE_GDXG_HIS"/>
    <property type="match status" value="1"/>
</dbReference>
<proteinExistence type="inferred from homology"/>
<name>A0A381C7I6_9ENTR</name>
<keyword evidence="3 5" id="KW-0963">Cytoplasm</keyword>
<organism evidence="8 9">
    <name type="scientific">Buttiauxella agrestis</name>
    <dbReference type="NCBI Taxonomy" id="82977"/>
    <lineage>
        <taxon>Bacteria</taxon>
        <taxon>Pseudomonadati</taxon>
        <taxon>Pseudomonadota</taxon>
        <taxon>Gammaproteobacteria</taxon>
        <taxon>Enterobacterales</taxon>
        <taxon>Enterobacteriaceae</taxon>
        <taxon>Buttiauxella</taxon>
    </lineage>
</organism>
<evidence type="ECO:0000313" key="9">
    <source>
        <dbReference type="Proteomes" id="UP000255528"/>
    </source>
</evidence>
<keyword evidence="2 5" id="KW-0719">Serine esterase</keyword>
<dbReference type="InterPro" id="IPR050300">
    <property type="entry name" value="GDXG_lipolytic_enzyme"/>
</dbReference>
<dbReference type="InterPro" id="IPR029058">
    <property type="entry name" value="AB_hydrolase_fold"/>
</dbReference>
<evidence type="ECO:0000256" key="1">
    <source>
        <dbReference type="ARBA" id="ARBA00010515"/>
    </source>
</evidence>
<dbReference type="InterPro" id="IPR033140">
    <property type="entry name" value="Lipase_GDXG_put_SER_AS"/>
</dbReference>
<comment type="similarity">
    <text evidence="1 5">Belongs to the 'GDXG' lipolytic enzyme family.</text>
</comment>